<accession>A0A8D5U9N4</accession>
<keyword evidence="2" id="KW-1185">Reference proteome</keyword>
<reference evidence="1 2" key="1">
    <citation type="submission" date="2021-04" db="EMBL/GenBank/DDBJ databases">
        <title>Complete genome sequence of Stygiolobus sp. KN-1.</title>
        <authorList>
            <person name="Nakamura K."/>
            <person name="Sakai H."/>
            <person name="Kurosawa N."/>
        </authorList>
    </citation>
    <scope>NUCLEOTIDE SEQUENCE [LARGE SCALE GENOMIC DNA]</scope>
    <source>
        <strain evidence="1 2">KN-1</strain>
    </source>
</reference>
<evidence type="ECO:0000313" key="1">
    <source>
        <dbReference type="EMBL" id="BCU71229.1"/>
    </source>
</evidence>
<name>A0A8D5U9N4_9CREN</name>
<dbReference type="GeneID" id="66164250"/>
<organism evidence="1 2">
    <name type="scientific">Stygiolobus caldivivus</name>
    <dbReference type="NCBI Taxonomy" id="2824673"/>
    <lineage>
        <taxon>Archaea</taxon>
        <taxon>Thermoproteota</taxon>
        <taxon>Thermoprotei</taxon>
        <taxon>Sulfolobales</taxon>
        <taxon>Sulfolobaceae</taxon>
        <taxon>Stygiolobus</taxon>
    </lineage>
</organism>
<evidence type="ECO:0000313" key="2">
    <source>
        <dbReference type="Proteomes" id="UP000825123"/>
    </source>
</evidence>
<protein>
    <submittedName>
        <fullName evidence="1">Uncharacterized protein</fullName>
    </submittedName>
</protein>
<dbReference type="Proteomes" id="UP000825123">
    <property type="component" value="Chromosome"/>
</dbReference>
<dbReference type="AlphaFoldDB" id="A0A8D5U9N4"/>
<dbReference type="RefSeq" id="WP_221287963.1">
    <property type="nucleotide sequence ID" value="NZ_AP024597.1"/>
</dbReference>
<dbReference type="KEGG" id="csty:KN1_25260"/>
<proteinExistence type="predicted"/>
<gene>
    <name evidence="1" type="ORF">KN1_25260</name>
</gene>
<sequence>MNSQIEAKIAQMRCENRPVKVIAKRLGLNREDIELVIQKWILSTDPFIEEIIKGRKVKNPKVDPSLKVNFVSNVEELLKDDDVLDYIALHWTDHHDRLMDCIRYKIYVYLKTKEG</sequence>
<dbReference type="EMBL" id="AP024597">
    <property type="protein sequence ID" value="BCU71229.1"/>
    <property type="molecule type" value="Genomic_DNA"/>
</dbReference>